<dbReference type="Pfam" id="PF08241">
    <property type="entry name" value="Methyltransf_11"/>
    <property type="match status" value="1"/>
</dbReference>
<dbReference type="Gene3D" id="3.40.50.150">
    <property type="entry name" value="Vaccinia Virus protein VP39"/>
    <property type="match status" value="1"/>
</dbReference>
<dbReference type="SUPFAM" id="SSF53335">
    <property type="entry name" value="S-adenosyl-L-methionine-dependent methyltransferases"/>
    <property type="match status" value="1"/>
</dbReference>
<keyword evidence="2" id="KW-0489">Methyltransferase</keyword>
<dbReference type="InterPro" id="IPR029063">
    <property type="entry name" value="SAM-dependent_MTases_sf"/>
</dbReference>
<sequence>MIQTYPVDSAGGHSFERWHLDVFGCPGCKSNLVPMDSVLKCESCGTVYSVLNGIPSLISPDTALEMTAGHLPVKEFYLFERYDWTKDSKGLEYIYHHTRRAETWHYIEKLLPRDGIVLDIGCGTGLITHRLATIRQKAVALDMNLWALNQMNGKPYIVKAQADAEMLPVQDSSVDMVIATEVVEHLENPETTLQEMLRVCRPGGWLVGSVPSTNSIWKMRQHLSMTCAGNEPFHRNFTRNEITDLWHRVGYDGQIHGICFGLNWLWTVQK</sequence>
<dbReference type="RefSeq" id="WP_058438866.1">
    <property type="nucleotide sequence ID" value="NZ_KQ758903.1"/>
</dbReference>
<keyword evidence="2" id="KW-0808">Transferase</keyword>
<dbReference type="GO" id="GO:0008757">
    <property type="term" value="F:S-adenosylmethionine-dependent methyltransferase activity"/>
    <property type="evidence" value="ECO:0007669"/>
    <property type="project" value="InterPro"/>
</dbReference>
<organism evidence="2 3">
    <name type="scientific">Dehalogenimonas alkenigignens</name>
    <dbReference type="NCBI Taxonomy" id="1217799"/>
    <lineage>
        <taxon>Bacteria</taxon>
        <taxon>Bacillati</taxon>
        <taxon>Chloroflexota</taxon>
        <taxon>Dehalococcoidia</taxon>
        <taxon>Dehalococcoidales</taxon>
        <taxon>Dehalococcoidaceae</taxon>
        <taxon>Dehalogenimonas</taxon>
    </lineage>
</organism>
<keyword evidence="3" id="KW-1185">Reference proteome</keyword>
<dbReference type="PANTHER" id="PTHR43591">
    <property type="entry name" value="METHYLTRANSFERASE"/>
    <property type="match status" value="1"/>
</dbReference>
<dbReference type="EMBL" id="LFDV01000002">
    <property type="protein sequence ID" value="KTB47934.1"/>
    <property type="molecule type" value="Genomic_DNA"/>
</dbReference>
<dbReference type="GO" id="GO:0032259">
    <property type="term" value="P:methylation"/>
    <property type="evidence" value="ECO:0007669"/>
    <property type="project" value="UniProtKB-KW"/>
</dbReference>
<evidence type="ECO:0000313" key="3">
    <source>
        <dbReference type="Proteomes" id="UP000053947"/>
    </source>
</evidence>
<dbReference type="SUPFAM" id="SSF158997">
    <property type="entry name" value="Trm112p-like"/>
    <property type="match status" value="1"/>
</dbReference>
<protein>
    <submittedName>
        <fullName evidence="2">Methyltransferase domain</fullName>
    </submittedName>
</protein>
<dbReference type="Gene3D" id="2.20.25.10">
    <property type="match status" value="1"/>
</dbReference>
<comment type="caution">
    <text evidence="2">The sequence shown here is derived from an EMBL/GenBank/DDBJ whole genome shotgun (WGS) entry which is preliminary data.</text>
</comment>
<reference evidence="2 3" key="1">
    <citation type="submission" date="2015-06" db="EMBL/GenBank/DDBJ databases">
        <title>Genome sequence of the organohalide-respiring Dehalogenimonas alkenigignens type strain (IP3-3T).</title>
        <authorList>
            <person name="Key T.A."/>
            <person name="Richmond D.P."/>
            <person name="Bowman K.S."/>
            <person name="Cho Y.-J."/>
            <person name="Chun J."/>
            <person name="da Costa M.S."/>
            <person name="Rainey F.A."/>
            <person name="Moe W.M."/>
        </authorList>
    </citation>
    <scope>NUCLEOTIDE SEQUENCE [LARGE SCALE GENOMIC DNA]</scope>
    <source>
        <strain evidence="2 3">IP3-3</strain>
    </source>
</reference>
<dbReference type="InterPro" id="IPR013216">
    <property type="entry name" value="Methyltransf_11"/>
</dbReference>
<accession>A0A0W0GH99</accession>
<evidence type="ECO:0000313" key="2">
    <source>
        <dbReference type="EMBL" id="KTB47934.1"/>
    </source>
</evidence>
<proteinExistence type="predicted"/>
<dbReference type="CDD" id="cd02440">
    <property type="entry name" value="AdoMet_MTases"/>
    <property type="match status" value="1"/>
</dbReference>
<dbReference type="OrthoDB" id="9801538at2"/>
<feature type="domain" description="Methyltransferase type 11" evidence="1">
    <location>
        <begin position="118"/>
        <end position="207"/>
    </location>
</feature>
<evidence type="ECO:0000259" key="1">
    <source>
        <dbReference type="Pfam" id="PF08241"/>
    </source>
</evidence>
<dbReference type="AlphaFoldDB" id="A0A0W0GH99"/>
<gene>
    <name evidence="2" type="ORF">DEALK_07790</name>
</gene>
<dbReference type="PATRIC" id="fig|1217799.6.peg.800"/>
<dbReference type="STRING" id="1217799.DEALK_07790"/>
<name>A0A0W0GH99_9CHLR</name>
<dbReference type="Proteomes" id="UP000053947">
    <property type="component" value="Unassembled WGS sequence"/>
</dbReference>